<evidence type="ECO:0000256" key="4">
    <source>
        <dbReference type="ARBA" id="ARBA00022777"/>
    </source>
</evidence>
<dbReference type="PANTHER" id="PTHR10196">
    <property type="entry name" value="SUGAR KINASE"/>
    <property type="match status" value="1"/>
</dbReference>
<dbReference type="GO" id="GO:0005997">
    <property type="term" value="P:xylulose metabolic process"/>
    <property type="evidence" value="ECO:0007669"/>
    <property type="project" value="TreeGrafter"/>
</dbReference>
<keyword evidence="2 6" id="KW-0859">Xylose metabolism</keyword>
<dbReference type="Pfam" id="PF00370">
    <property type="entry name" value="FGGY_N"/>
    <property type="match status" value="1"/>
</dbReference>
<dbReference type="InterPro" id="IPR042024">
    <property type="entry name" value="D-XK_euk"/>
</dbReference>
<evidence type="ECO:0000313" key="10">
    <source>
        <dbReference type="Proteomes" id="UP000789831"/>
    </source>
</evidence>
<dbReference type="GO" id="GO:0005829">
    <property type="term" value="C:cytosol"/>
    <property type="evidence" value="ECO:0007669"/>
    <property type="project" value="TreeGrafter"/>
</dbReference>
<evidence type="ECO:0000259" key="7">
    <source>
        <dbReference type="Pfam" id="PF00370"/>
    </source>
</evidence>
<dbReference type="OrthoDB" id="1728974at2759"/>
<protein>
    <recommendedName>
        <fullName evidence="6">Xylulose kinase</fullName>
        <ecNumber evidence="6">2.7.1.17</ecNumber>
    </recommendedName>
</protein>
<dbReference type="EMBL" id="CAJVPL010002491">
    <property type="protein sequence ID" value="CAG8611737.1"/>
    <property type="molecule type" value="Genomic_DNA"/>
</dbReference>
<comment type="function">
    <text evidence="6">Highly specific D-xylulose kinase which participates in the catabolism of xylose. Xylose is a major component of hemicelluloses such as xylan. Most fungi utilize D-xylose via three enzymatic reactions, xylose reductase (XR), xylitol dehydrogenase (XDH), and xylulokinase, to form xylulose 5-phosphate, which enters pentose phosphate pathway.</text>
</comment>
<evidence type="ECO:0000313" key="9">
    <source>
        <dbReference type="EMBL" id="CAG8611737.1"/>
    </source>
</evidence>
<dbReference type="SUPFAM" id="SSF53067">
    <property type="entry name" value="Actin-like ATPase domain"/>
    <property type="match status" value="2"/>
</dbReference>
<keyword evidence="6" id="KW-0067">ATP-binding</keyword>
<keyword evidence="6" id="KW-0547">Nucleotide-binding</keyword>
<name>A0A9N9CQ12_9GLOM</name>
<gene>
    <name evidence="9" type="ORF">AGERDE_LOCUS9625</name>
</gene>
<evidence type="ECO:0000256" key="6">
    <source>
        <dbReference type="RuleBase" id="RU367058"/>
    </source>
</evidence>
<dbReference type="PANTHER" id="PTHR10196:SF57">
    <property type="entry name" value="XYLULOSE KINASE"/>
    <property type="match status" value="1"/>
</dbReference>
<comment type="similarity">
    <text evidence="1 6">Belongs to the FGGY kinase family.</text>
</comment>
<feature type="domain" description="Carbohydrate kinase FGGY N-terminal" evidence="7">
    <location>
        <begin position="129"/>
        <end position="280"/>
    </location>
</feature>
<dbReference type="Gene3D" id="3.30.420.40">
    <property type="match status" value="2"/>
</dbReference>
<organism evidence="9 10">
    <name type="scientific">Ambispora gerdemannii</name>
    <dbReference type="NCBI Taxonomy" id="144530"/>
    <lineage>
        <taxon>Eukaryota</taxon>
        <taxon>Fungi</taxon>
        <taxon>Fungi incertae sedis</taxon>
        <taxon>Mucoromycota</taxon>
        <taxon>Glomeromycotina</taxon>
        <taxon>Glomeromycetes</taxon>
        <taxon>Archaeosporales</taxon>
        <taxon>Ambisporaceae</taxon>
        <taxon>Ambispora</taxon>
    </lineage>
</organism>
<keyword evidence="4 6" id="KW-0418">Kinase</keyword>
<comment type="catalytic activity">
    <reaction evidence="5 6">
        <text>D-xylulose + ATP = D-xylulose 5-phosphate + ADP + H(+)</text>
        <dbReference type="Rhea" id="RHEA:10964"/>
        <dbReference type="ChEBI" id="CHEBI:15378"/>
        <dbReference type="ChEBI" id="CHEBI:17140"/>
        <dbReference type="ChEBI" id="CHEBI:30616"/>
        <dbReference type="ChEBI" id="CHEBI:57737"/>
        <dbReference type="ChEBI" id="CHEBI:456216"/>
        <dbReference type="EC" id="2.7.1.17"/>
    </reaction>
</comment>
<dbReference type="InterPro" id="IPR018484">
    <property type="entry name" value="FGGY_N"/>
</dbReference>
<comment type="caution">
    <text evidence="9">The sequence shown here is derived from an EMBL/GenBank/DDBJ whole genome shotgun (WGS) entry which is preliminary data.</text>
</comment>
<dbReference type="InterPro" id="IPR000577">
    <property type="entry name" value="Carb_kinase_FGGY"/>
</dbReference>
<sequence>MENLFFGLDLSTQQLKLTVIDENFKVILEESVHFDKELSEYGTKNGVISNGNIVISPTLMWVAAVDRLFTKLQSVGFPFQHVKVISGAGQQHGSVYWRKKASNIFANLEPSQLLVTQLRNCFAIPDSPTWQDSSTTQECRQLEYTACGPEVLAKITGSKAYERFTGNQIAKIYCNNREAYDETERISLVSSFVATLLLGKYAPIDVSDGSGMNLLDIYTKEWDNRLLEACGSELRQKLGEPEKDGFKVIGKISEYFIKRYGFDYECMILPFMGDNPSSLLSLRLEQGDIVVSLGTSDTVLLLTDQANPTTESHTLCHPIDPNAYISMLCYKNGSLTRESIRDTYANKSWNKFNEILHSYPHPHENIIGFYFPIQEIIPFAHGIYRFINQEPVQEFDDDSKYNVRAILESQFMSMRIRTEKLISGKKWKRINAIGGASENTEILKVLADVFGVDVWRYSGRNSAGYGAALKARMATIGNFNSSSLMSDFFKIAEPRSENTLIYERMLNIYQQLELRILKT</sequence>
<dbReference type="AlphaFoldDB" id="A0A9N9CQ12"/>
<evidence type="ECO:0000256" key="2">
    <source>
        <dbReference type="ARBA" id="ARBA00022629"/>
    </source>
</evidence>
<dbReference type="GO" id="GO:0005524">
    <property type="term" value="F:ATP binding"/>
    <property type="evidence" value="ECO:0007669"/>
    <property type="project" value="UniProtKB-UniRule"/>
</dbReference>
<dbReference type="Pfam" id="PF02782">
    <property type="entry name" value="FGGY_C"/>
    <property type="match status" value="1"/>
</dbReference>
<evidence type="ECO:0000256" key="1">
    <source>
        <dbReference type="ARBA" id="ARBA00009156"/>
    </source>
</evidence>
<dbReference type="GO" id="GO:0004856">
    <property type="term" value="F:D-xylulokinase activity"/>
    <property type="evidence" value="ECO:0007669"/>
    <property type="project" value="UniProtKB-UniRule"/>
</dbReference>
<keyword evidence="10" id="KW-1185">Reference proteome</keyword>
<dbReference type="InterPro" id="IPR043129">
    <property type="entry name" value="ATPase_NBD"/>
</dbReference>
<dbReference type="GO" id="GO:0042732">
    <property type="term" value="P:D-xylose metabolic process"/>
    <property type="evidence" value="ECO:0007669"/>
    <property type="project" value="UniProtKB-UniRule"/>
</dbReference>
<evidence type="ECO:0000259" key="8">
    <source>
        <dbReference type="Pfam" id="PF02782"/>
    </source>
</evidence>
<evidence type="ECO:0000256" key="3">
    <source>
        <dbReference type="ARBA" id="ARBA00022679"/>
    </source>
</evidence>
<keyword evidence="3 6" id="KW-0808">Transferase</keyword>
<dbReference type="EC" id="2.7.1.17" evidence="6"/>
<keyword evidence="6" id="KW-0119">Carbohydrate metabolism</keyword>
<dbReference type="Proteomes" id="UP000789831">
    <property type="component" value="Unassembled WGS sequence"/>
</dbReference>
<accession>A0A9N9CQ12</accession>
<dbReference type="CDD" id="cd07776">
    <property type="entry name" value="ASKHA_NBD_FGGY_SpXK-like"/>
    <property type="match status" value="1"/>
</dbReference>
<dbReference type="PIRSF" id="PIRSF000538">
    <property type="entry name" value="GlpK"/>
    <property type="match status" value="1"/>
</dbReference>
<feature type="domain" description="Carbohydrate kinase FGGY C-terminal" evidence="8">
    <location>
        <begin position="290"/>
        <end position="474"/>
    </location>
</feature>
<dbReference type="InterPro" id="IPR018485">
    <property type="entry name" value="FGGY_C"/>
</dbReference>
<evidence type="ECO:0000256" key="5">
    <source>
        <dbReference type="ARBA" id="ARBA00048885"/>
    </source>
</evidence>
<dbReference type="FunFam" id="3.30.420.40:FF:000118">
    <property type="entry name" value="Xylulose kinase 2"/>
    <property type="match status" value="1"/>
</dbReference>
<reference evidence="9" key="1">
    <citation type="submission" date="2021-06" db="EMBL/GenBank/DDBJ databases">
        <authorList>
            <person name="Kallberg Y."/>
            <person name="Tangrot J."/>
            <person name="Rosling A."/>
        </authorList>
    </citation>
    <scope>NUCLEOTIDE SEQUENCE</scope>
    <source>
        <strain evidence="9">MT106</strain>
    </source>
</reference>
<proteinExistence type="inferred from homology"/>